<evidence type="ECO:0008006" key="4">
    <source>
        <dbReference type="Google" id="ProtNLM"/>
    </source>
</evidence>
<feature type="chain" id="PRO_5044775658" description="Secreted protein" evidence="1">
    <location>
        <begin position="22"/>
        <end position="83"/>
    </location>
</feature>
<evidence type="ECO:0000256" key="1">
    <source>
        <dbReference type="SAM" id="SignalP"/>
    </source>
</evidence>
<dbReference type="AlphaFoldDB" id="A0ABD2CVA7"/>
<dbReference type="Proteomes" id="UP001607303">
    <property type="component" value="Unassembled WGS sequence"/>
</dbReference>
<accession>A0ABD2CVA7</accession>
<comment type="caution">
    <text evidence="2">The sequence shown here is derived from an EMBL/GenBank/DDBJ whole genome shotgun (WGS) entry which is preliminary data.</text>
</comment>
<feature type="signal peptide" evidence="1">
    <location>
        <begin position="1"/>
        <end position="21"/>
    </location>
</feature>
<reference evidence="2 3" key="1">
    <citation type="journal article" date="2024" name="Ann. Entomol. Soc. Am.">
        <title>Genomic analyses of the southern and eastern yellowjacket wasps (Hymenoptera: Vespidae) reveal evolutionary signatures of social life.</title>
        <authorList>
            <person name="Catto M.A."/>
            <person name="Caine P.B."/>
            <person name="Orr S.E."/>
            <person name="Hunt B.G."/>
            <person name="Goodisman M.A.D."/>
        </authorList>
    </citation>
    <scope>NUCLEOTIDE SEQUENCE [LARGE SCALE GENOMIC DNA]</scope>
    <source>
        <strain evidence="2">232</strain>
        <tissue evidence="2">Head and thorax</tissue>
    </source>
</reference>
<proteinExistence type="predicted"/>
<sequence>MHRIIVLITFFCSFRTPFWIALKCNYAYLRSRAGNNISWCKLPQQKLAQNPFKGLNRDDESAYAAFCGLFGGGAKAGTGPTSG</sequence>
<protein>
    <recommendedName>
        <fullName evidence="4">Secreted protein</fullName>
    </recommendedName>
</protein>
<dbReference type="EMBL" id="JAYRBN010000028">
    <property type="protein sequence ID" value="KAL2749063.1"/>
    <property type="molecule type" value="Genomic_DNA"/>
</dbReference>
<evidence type="ECO:0000313" key="3">
    <source>
        <dbReference type="Proteomes" id="UP001607303"/>
    </source>
</evidence>
<keyword evidence="3" id="KW-1185">Reference proteome</keyword>
<organism evidence="2 3">
    <name type="scientific">Vespula maculifrons</name>
    <name type="common">Eastern yellow jacket</name>
    <name type="synonym">Wasp</name>
    <dbReference type="NCBI Taxonomy" id="7453"/>
    <lineage>
        <taxon>Eukaryota</taxon>
        <taxon>Metazoa</taxon>
        <taxon>Ecdysozoa</taxon>
        <taxon>Arthropoda</taxon>
        <taxon>Hexapoda</taxon>
        <taxon>Insecta</taxon>
        <taxon>Pterygota</taxon>
        <taxon>Neoptera</taxon>
        <taxon>Endopterygota</taxon>
        <taxon>Hymenoptera</taxon>
        <taxon>Apocrita</taxon>
        <taxon>Aculeata</taxon>
        <taxon>Vespoidea</taxon>
        <taxon>Vespidae</taxon>
        <taxon>Vespinae</taxon>
        <taxon>Vespula</taxon>
    </lineage>
</organism>
<name>A0ABD2CVA7_VESMC</name>
<evidence type="ECO:0000313" key="2">
    <source>
        <dbReference type="EMBL" id="KAL2749063.1"/>
    </source>
</evidence>
<gene>
    <name evidence="2" type="ORF">V1477_002673</name>
</gene>
<keyword evidence="1" id="KW-0732">Signal</keyword>